<dbReference type="InterPro" id="IPR036388">
    <property type="entry name" value="WH-like_DNA-bd_sf"/>
</dbReference>
<dbReference type="InterPro" id="IPR001867">
    <property type="entry name" value="OmpR/PhoB-type_DNA-bd"/>
</dbReference>
<dbReference type="GO" id="GO:0004016">
    <property type="term" value="F:adenylate cyclase activity"/>
    <property type="evidence" value="ECO:0007669"/>
    <property type="project" value="UniProtKB-EC"/>
</dbReference>
<keyword evidence="5" id="KW-1185">Reference proteome</keyword>
<dbReference type="EC" id="4.6.1.1" evidence="4"/>
<dbReference type="PROSITE" id="PS51755">
    <property type="entry name" value="OMPR_PHOB"/>
    <property type="match status" value="1"/>
</dbReference>
<proteinExistence type="predicted"/>
<dbReference type="SMART" id="SM00862">
    <property type="entry name" value="Trans_reg_C"/>
    <property type="match status" value="1"/>
</dbReference>
<dbReference type="GO" id="GO:0000160">
    <property type="term" value="P:phosphorelay signal transduction system"/>
    <property type="evidence" value="ECO:0007669"/>
    <property type="project" value="InterPro"/>
</dbReference>
<dbReference type="InterPro" id="IPR016032">
    <property type="entry name" value="Sig_transdc_resp-reg_C-effctor"/>
</dbReference>
<dbReference type="SUPFAM" id="SSF48452">
    <property type="entry name" value="TPR-like"/>
    <property type="match status" value="1"/>
</dbReference>
<dbReference type="GO" id="GO:0003677">
    <property type="term" value="F:DNA binding"/>
    <property type="evidence" value="ECO:0007669"/>
    <property type="project" value="UniProtKB-UniRule"/>
</dbReference>
<dbReference type="PATRIC" id="fig|1675527.3.peg.2286"/>
<dbReference type="AlphaFoldDB" id="A0A0J9E5X3"/>
<name>A0A0J9E5X3_9RHOB</name>
<evidence type="ECO:0000256" key="2">
    <source>
        <dbReference type="PROSITE-ProRule" id="PRU01091"/>
    </source>
</evidence>
<feature type="domain" description="OmpR/PhoB-type" evidence="3">
    <location>
        <begin position="82"/>
        <end position="179"/>
    </location>
</feature>
<dbReference type="Pfam" id="PF00486">
    <property type="entry name" value="Trans_reg_C"/>
    <property type="match status" value="1"/>
</dbReference>
<evidence type="ECO:0000313" key="4">
    <source>
        <dbReference type="EMBL" id="KMW57209.1"/>
    </source>
</evidence>
<dbReference type="CDD" id="cd00383">
    <property type="entry name" value="trans_reg_C"/>
    <property type="match status" value="1"/>
</dbReference>
<feature type="DNA-binding region" description="OmpR/PhoB-type" evidence="2">
    <location>
        <begin position="82"/>
        <end position="179"/>
    </location>
</feature>
<dbReference type="GO" id="GO:0006355">
    <property type="term" value="P:regulation of DNA-templated transcription"/>
    <property type="evidence" value="ECO:0007669"/>
    <property type="project" value="InterPro"/>
</dbReference>
<dbReference type="Gene3D" id="1.25.40.10">
    <property type="entry name" value="Tetratricopeptide repeat domain"/>
    <property type="match status" value="1"/>
</dbReference>
<protein>
    <submittedName>
        <fullName evidence="4">Adenylate cyclase</fullName>
        <ecNumber evidence="4">4.6.1.1</ecNumber>
    </submittedName>
</protein>
<evidence type="ECO:0000256" key="1">
    <source>
        <dbReference type="ARBA" id="ARBA00023125"/>
    </source>
</evidence>
<dbReference type="SUPFAM" id="SSF46894">
    <property type="entry name" value="C-terminal effector domain of the bipartite response regulators"/>
    <property type="match status" value="1"/>
</dbReference>
<keyword evidence="4" id="KW-0456">Lyase</keyword>
<keyword evidence="1 2" id="KW-0238">DNA-binding</keyword>
<evidence type="ECO:0000313" key="5">
    <source>
        <dbReference type="Proteomes" id="UP000037178"/>
    </source>
</evidence>
<reference evidence="4 5" key="1">
    <citation type="submission" date="2015-06" db="EMBL/GenBank/DDBJ databases">
        <title>Draft genome sequence of an Alphaproteobacteria species associated to the Mediterranean sponge Oscarella lobularis.</title>
        <authorList>
            <person name="Jourda C."/>
            <person name="Santini S."/>
            <person name="Claverie J.-M."/>
        </authorList>
    </citation>
    <scope>NUCLEOTIDE SEQUENCE [LARGE SCALE GENOMIC DNA]</scope>
    <source>
        <strain evidence="4">IGS</strain>
    </source>
</reference>
<dbReference type="STRING" id="1675527.AIOL_002170"/>
<dbReference type="EMBL" id="LFTY01000002">
    <property type="protein sequence ID" value="KMW57209.1"/>
    <property type="molecule type" value="Genomic_DNA"/>
</dbReference>
<comment type="caution">
    <text evidence="4">The sequence shown here is derived from an EMBL/GenBank/DDBJ whole genome shotgun (WGS) entry which is preliminary data.</text>
</comment>
<evidence type="ECO:0000259" key="3">
    <source>
        <dbReference type="PROSITE" id="PS51755"/>
    </source>
</evidence>
<dbReference type="Gene3D" id="1.10.10.10">
    <property type="entry name" value="Winged helix-like DNA-binding domain superfamily/Winged helix DNA-binding domain"/>
    <property type="match status" value="1"/>
</dbReference>
<sequence>MNAIIGGLAQLASGRRTQLFEPARRGQHVSRLRNSGPGLGPDRPVICHIHSEVILAERQLSPYPPKLEHNRGLYLENLAGQQPAMSVGNAVYSPSSKLLTDSAGKEIRLRAKSVSVFEFLFANAGRLIPREEIIDQVWSGLEVTDDSLTQCISEIRKAIGDTKHSALQTVSKRGYKLNVEPLQPGNTPSETITQRDHSTVEVIDAFEGEGGSACLFIESAEDLMSYPLQSDNIRRVDTGTMLIFADVNQALEYVVSLRDGSFKAVGVTMGGPDALPVAQALAQLSTQGSVVASLSVWDAASTNPRVKFEDMGELLFKPNLGRGNVQIRAFNVVRVPGPAQVGNFTLNVLPTLAILPLRQGIEGETGGPLGLLFANSITQEFSRSHEINVISSMSTSAFIGQSMDLRDVRKMLSADFVLSGFWVEHGGEIQFNCEFSDTRTNRILWSDVISRPRGEHLDYLDAAYQAAGQIHRAIVLNETLKVQSQPLNSLEAYSILFGAIGLMHRLSPIEFKRARTLLSALIDRVPEHPTPLAWMARWHLLRVIQGWSDDPGHDSELAYACTARALDIDPNHTQALVSEGQVLTHLKRQLDDAEHRYNTALELNPNDTSGRMLRAMLLAFTDRGGEGLEDANLSLKLSPLDPHRFMNLALAAGVNLSAGDNETAAELARASYRMNRTHTSTLRMLAVAEARCGNMAQAQKITSELMRLQPGLTVSQWLSASPSASFINGQKFASDLKSLGVPE</sequence>
<gene>
    <name evidence="4" type="ORF">AIOL_002170</name>
</gene>
<organism evidence="4 5">
    <name type="scientific">Candidatus Rhodobacter oscarellae</name>
    <dbReference type="NCBI Taxonomy" id="1675527"/>
    <lineage>
        <taxon>Bacteria</taxon>
        <taxon>Pseudomonadati</taxon>
        <taxon>Pseudomonadota</taxon>
        <taxon>Alphaproteobacteria</taxon>
        <taxon>Rhodobacterales</taxon>
        <taxon>Rhodobacter group</taxon>
        <taxon>Rhodobacter</taxon>
    </lineage>
</organism>
<accession>A0A0J9E5X3</accession>
<dbReference type="Proteomes" id="UP000037178">
    <property type="component" value="Unassembled WGS sequence"/>
</dbReference>
<dbReference type="InterPro" id="IPR011990">
    <property type="entry name" value="TPR-like_helical_dom_sf"/>
</dbReference>